<organism evidence="1">
    <name type="scientific">viral metagenome</name>
    <dbReference type="NCBI Taxonomy" id="1070528"/>
    <lineage>
        <taxon>unclassified sequences</taxon>
        <taxon>metagenomes</taxon>
        <taxon>organismal metagenomes</taxon>
    </lineage>
</organism>
<protein>
    <submittedName>
        <fullName evidence="1">Uncharacterized protein</fullName>
    </submittedName>
</protein>
<sequence length="92" mass="10155">MDNNDLLMIVLAFVLGCMCSGMMKSMCGGRLIEGDELDGIQYTAISVKQIKDQFNLSNIDALQIYGNLDRDCRGITGNLEGNQLLYCKPNTN</sequence>
<reference evidence="1" key="1">
    <citation type="journal article" date="2020" name="Nature">
        <title>Giant virus diversity and host interactions through global metagenomics.</title>
        <authorList>
            <person name="Schulz F."/>
            <person name="Roux S."/>
            <person name="Paez-Espino D."/>
            <person name="Jungbluth S."/>
            <person name="Walsh D.A."/>
            <person name="Denef V.J."/>
            <person name="McMahon K.D."/>
            <person name="Konstantinidis K.T."/>
            <person name="Eloe-Fadrosh E.A."/>
            <person name="Kyrpides N.C."/>
            <person name="Woyke T."/>
        </authorList>
    </citation>
    <scope>NUCLEOTIDE SEQUENCE</scope>
    <source>
        <strain evidence="1">GVMAG-M-3300023110-24</strain>
    </source>
</reference>
<evidence type="ECO:0000313" key="1">
    <source>
        <dbReference type="EMBL" id="QHT09299.1"/>
    </source>
</evidence>
<accession>A0A6C0D074</accession>
<dbReference type="AlphaFoldDB" id="A0A6C0D074"/>
<proteinExistence type="predicted"/>
<name>A0A6C0D074_9ZZZZ</name>
<dbReference type="EMBL" id="MN739509">
    <property type="protein sequence ID" value="QHT09299.1"/>
    <property type="molecule type" value="Genomic_DNA"/>
</dbReference>